<organism evidence="2">
    <name type="scientific">hydrothermal vent metagenome</name>
    <dbReference type="NCBI Taxonomy" id="652676"/>
    <lineage>
        <taxon>unclassified sequences</taxon>
        <taxon>metagenomes</taxon>
        <taxon>ecological metagenomes</taxon>
    </lineage>
</organism>
<protein>
    <submittedName>
        <fullName evidence="2">Diadenosine tetraphosphatase and related serine/threonine protein phosphatases</fullName>
    </submittedName>
</protein>
<dbReference type="PANTHER" id="PTHR42850:SF7">
    <property type="entry name" value="BIS(5'-NUCLEOSYL)-TETRAPHOSPHATASE PRPE [ASYMMETRICAL]"/>
    <property type="match status" value="1"/>
</dbReference>
<feature type="domain" description="Calcineurin-like phosphoesterase" evidence="1">
    <location>
        <begin position="8"/>
        <end position="135"/>
    </location>
</feature>
<dbReference type="GO" id="GO:0016791">
    <property type="term" value="F:phosphatase activity"/>
    <property type="evidence" value="ECO:0007669"/>
    <property type="project" value="TreeGrafter"/>
</dbReference>
<dbReference type="InterPro" id="IPR029052">
    <property type="entry name" value="Metallo-depent_PP-like"/>
</dbReference>
<sequence>MIKQAYDIVGDIHGEFLSLQALLLKLGYTKRQGVFSHPQRKVIFLGDFIDRGPAQLAVIELVRSMVDFGSAFSVMGNHEFNAIAYATKHPHTKQYLRAHSTVNLNQHTAFLNAFSSLQDEYYETIDWFKTLPLWLDLGDLRVIHACWDAALINKLGSPELTESLLLKASDKTSAEYKAIKTLIKGKQVSLENGLSYKDEDSNPRKSMRVRWWDPSATTYQSSFVGSDRMRACVPNHEMKEDHFVDYGDSEPPVFIGHYWFHGTPEAMVGNIACVDYSVAKRGGKLVAYRWDGEQVLLNDKFVWVDKIE</sequence>
<dbReference type="EMBL" id="UOFL01000056">
    <property type="protein sequence ID" value="VAW74238.1"/>
    <property type="molecule type" value="Genomic_DNA"/>
</dbReference>
<dbReference type="Pfam" id="PF00149">
    <property type="entry name" value="Metallophos"/>
    <property type="match status" value="1"/>
</dbReference>
<dbReference type="InterPro" id="IPR006186">
    <property type="entry name" value="Ser/Thr-sp_prot-phosphatase"/>
</dbReference>
<reference evidence="2" key="1">
    <citation type="submission" date="2018-06" db="EMBL/GenBank/DDBJ databases">
        <authorList>
            <person name="Zhirakovskaya E."/>
        </authorList>
    </citation>
    <scope>NUCLEOTIDE SEQUENCE</scope>
</reference>
<dbReference type="PANTHER" id="PTHR42850">
    <property type="entry name" value="METALLOPHOSPHOESTERASE"/>
    <property type="match status" value="1"/>
</dbReference>
<dbReference type="PRINTS" id="PR00114">
    <property type="entry name" value="STPHPHTASE"/>
</dbReference>
<evidence type="ECO:0000259" key="1">
    <source>
        <dbReference type="Pfam" id="PF00149"/>
    </source>
</evidence>
<accession>A0A3B0Y0R7</accession>
<evidence type="ECO:0000313" key="2">
    <source>
        <dbReference type="EMBL" id="VAW74238.1"/>
    </source>
</evidence>
<dbReference type="Gene3D" id="3.60.21.10">
    <property type="match status" value="1"/>
</dbReference>
<proteinExistence type="predicted"/>
<dbReference type="InterPro" id="IPR004843">
    <property type="entry name" value="Calcineurin-like_PHP"/>
</dbReference>
<dbReference type="AlphaFoldDB" id="A0A3B0Y0R7"/>
<dbReference type="InterPro" id="IPR050126">
    <property type="entry name" value="Ap4A_hydrolase"/>
</dbReference>
<dbReference type="SUPFAM" id="SSF56300">
    <property type="entry name" value="Metallo-dependent phosphatases"/>
    <property type="match status" value="1"/>
</dbReference>
<name>A0A3B0Y0R7_9ZZZZ</name>
<dbReference type="GO" id="GO:0005737">
    <property type="term" value="C:cytoplasm"/>
    <property type="evidence" value="ECO:0007669"/>
    <property type="project" value="TreeGrafter"/>
</dbReference>
<gene>
    <name evidence="2" type="ORF">MNBD_GAMMA12-3494</name>
</gene>